<dbReference type="KEGG" id="nmg:Nmag_1824"/>
<dbReference type="PaxDb" id="547559-Nmag_1824"/>
<name>D3SUZ0_NATMM</name>
<dbReference type="eggNOG" id="arCOG11189">
    <property type="taxonomic scope" value="Archaea"/>
</dbReference>
<dbReference type="RefSeq" id="WP_004267618.1">
    <property type="nucleotide sequence ID" value="NC_013922.1"/>
</dbReference>
<dbReference type="EMBL" id="CP001932">
    <property type="protein sequence ID" value="ADD05398.1"/>
    <property type="molecule type" value="Genomic_DNA"/>
</dbReference>
<accession>D3SUZ0</accession>
<reference evidence="1 3" key="2">
    <citation type="journal article" date="2012" name="BMC Genomics">
        <title>A comparative genomics perspective on the genetic content of the alkaliphilic haloarchaeon Natrialba magadii ATCC 43099T.</title>
        <authorList>
            <person name="Siddaramappa S."/>
            <person name="Challacombe J.F."/>
            <person name="Decastro R.E."/>
            <person name="Pfeiffer F."/>
            <person name="Sastre D.E."/>
            <person name="Gimenez M.I."/>
            <person name="Paggi R.A."/>
            <person name="Detter J.C."/>
            <person name="Davenport K.W."/>
            <person name="Goodwin L.A."/>
            <person name="Kyrpides N."/>
            <person name="Tapia R."/>
            <person name="Pitluck S."/>
            <person name="Lucas S."/>
            <person name="Woyke T."/>
            <person name="Maupin-Furlow J.A."/>
        </authorList>
    </citation>
    <scope>NUCLEOTIDE SEQUENCE [LARGE SCALE GENOMIC DNA]</scope>
    <source>
        <strain evidence="1">ATCC 43099</strain>
        <strain evidence="3">ATCC 43099 / DSM 3394 / CCM 3739 / CIP 104546 / IAM 13178 / JCM 8861 / NBRC 102185 / NCIMB 2190 / MS3</strain>
    </source>
</reference>
<dbReference type="Proteomes" id="UP000001879">
    <property type="component" value="Chromosome"/>
</dbReference>
<evidence type="ECO:0000313" key="4">
    <source>
        <dbReference type="Proteomes" id="UP000011543"/>
    </source>
</evidence>
<reference evidence="1" key="4">
    <citation type="submission" date="2016-09" db="EMBL/GenBank/DDBJ databases">
        <authorList>
            <person name="Pfeiffer F."/>
        </authorList>
    </citation>
    <scope>NUCLEOTIDE SEQUENCE</scope>
    <source>
        <strain evidence="1">ATCC 43099</strain>
    </source>
</reference>
<proteinExistence type="predicted"/>
<sequence length="141" mass="15070">MDRRSLIHTAVGASFILSGCLSRSDGNSETAGTVLTEVSIDNTEQEEHTVELEIEYDDNIIHSASHTIDAADGNIAGGKEVSLDLPEEPGEFIIRATVDGRTTEANLTTQYTEGCIRVLLLINDGGEAEIFTNNAGSDCLD</sequence>
<evidence type="ECO:0000313" key="3">
    <source>
        <dbReference type="Proteomes" id="UP000001879"/>
    </source>
</evidence>
<dbReference type="EMBL" id="AOHS01000037">
    <property type="protein sequence ID" value="ELY29288.1"/>
    <property type="molecule type" value="Genomic_DNA"/>
</dbReference>
<reference evidence="2 4" key="3">
    <citation type="journal article" date="2014" name="PLoS Genet.">
        <title>Phylogenetically driven sequencing of extremely halophilic archaea reveals strategies for static and dynamic osmo-response.</title>
        <authorList>
            <person name="Becker E.A."/>
            <person name="Seitzer P.M."/>
            <person name="Tritt A."/>
            <person name="Larsen D."/>
            <person name="Krusor M."/>
            <person name="Yao A.I."/>
            <person name="Wu D."/>
            <person name="Madern D."/>
            <person name="Eisen J.A."/>
            <person name="Darling A.E."/>
            <person name="Facciotti M.T."/>
        </authorList>
    </citation>
    <scope>NUCLEOTIDE SEQUENCE [LARGE SCALE GENOMIC DNA]</scope>
    <source>
        <strain evidence="4">ATCC 43099 / DSM 3394 / CCM 3739 / CIP 104546 / IAM 13178 / JCM 8861 / NBRC 102185 / NCIMB 2190 / MS3</strain>
        <strain evidence="2">MS-3</strain>
    </source>
</reference>
<dbReference type="GeneID" id="31795541"/>
<dbReference type="OrthoDB" id="377441at2157"/>
<dbReference type="Proteomes" id="UP000011543">
    <property type="component" value="Unassembled WGS sequence"/>
</dbReference>
<evidence type="ECO:0000313" key="1">
    <source>
        <dbReference type="EMBL" id="ADD05398.1"/>
    </source>
</evidence>
<dbReference type="PROSITE" id="PS51257">
    <property type="entry name" value="PROKAR_LIPOPROTEIN"/>
    <property type="match status" value="1"/>
</dbReference>
<protein>
    <submittedName>
        <fullName evidence="1">Uncharacterized protein</fullName>
    </submittedName>
</protein>
<dbReference type="AlphaFoldDB" id="D3SUZ0"/>
<gene>
    <name evidence="1" type="ordered locus">Nmag_1824</name>
    <name evidence="2" type="ORF">C500_11240</name>
</gene>
<evidence type="ECO:0000313" key="2">
    <source>
        <dbReference type="EMBL" id="ELY29288.1"/>
    </source>
</evidence>
<keyword evidence="3" id="KW-1185">Reference proteome</keyword>
<dbReference type="HOGENOM" id="CLU_1821067_0_0_2"/>
<organism evidence="1 3">
    <name type="scientific">Natrialba magadii (strain ATCC 43099 / DSM 3394 / CCM 3739 / CIP 104546 / IAM 13178 / JCM 8861 / NBRC 102185 / NCIMB 2190 / MS3)</name>
    <name type="common">Natronobacterium magadii</name>
    <dbReference type="NCBI Taxonomy" id="547559"/>
    <lineage>
        <taxon>Archaea</taxon>
        <taxon>Methanobacteriati</taxon>
        <taxon>Methanobacteriota</taxon>
        <taxon>Stenosarchaea group</taxon>
        <taxon>Halobacteria</taxon>
        <taxon>Halobacteriales</taxon>
        <taxon>Natrialbaceae</taxon>
        <taxon>Natrialba</taxon>
    </lineage>
</organism>
<reference evidence="3" key="1">
    <citation type="submission" date="2010-02" db="EMBL/GenBank/DDBJ databases">
        <title>Complete sequence of chromosome of Natrialba magadii ATCC 43099.</title>
        <authorList>
            <consortium name="US DOE Joint Genome Institute"/>
            <person name="Lucas S."/>
            <person name="Copeland A."/>
            <person name="Lapidus A."/>
            <person name="Cheng J.-F."/>
            <person name="Bruce D."/>
            <person name="Goodwin L."/>
            <person name="Pitluck S."/>
            <person name="Davenport K."/>
            <person name="Saunders E."/>
            <person name="Detter J.C."/>
            <person name="Han C."/>
            <person name="Tapia R."/>
            <person name="Land M."/>
            <person name="Hauser L."/>
            <person name="Kyrpides N."/>
            <person name="Mikhailova N."/>
            <person name="De Castro R.E."/>
            <person name="Maupin-Furlow J.A."/>
            <person name="Woyke T."/>
        </authorList>
    </citation>
    <scope>NUCLEOTIDE SEQUENCE [LARGE SCALE GENOMIC DNA]</scope>
    <source>
        <strain evidence="3">ATCC 43099 / DSM 3394 / CCM 3739 / CIP 104546 / IAM 13178 / JCM 8861 / NBRC 102185 / NCIMB 2190 / MS3</strain>
    </source>
</reference>